<evidence type="ECO:0000256" key="11">
    <source>
        <dbReference type="ARBA" id="ARBA00023225"/>
    </source>
</evidence>
<dbReference type="InterPro" id="IPR029025">
    <property type="entry name" value="T3SS_substrate_exporter_C"/>
</dbReference>
<keyword evidence="6 12" id="KW-0812">Transmembrane</keyword>
<evidence type="ECO:0000256" key="1">
    <source>
        <dbReference type="ARBA" id="ARBA00004651"/>
    </source>
</evidence>
<organism evidence="14 15">
    <name type="scientific">Fictibacillus iocasae</name>
    <dbReference type="NCBI Taxonomy" id="2715437"/>
    <lineage>
        <taxon>Bacteria</taxon>
        <taxon>Bacillati</taxon>
        <taxon>Bacillota</taxon>
        <taxon>Bacilli</taxon>
        <taxon>Bacillales</taxon>
        <taxon>Fictibacillaceae</taxon>
        <taxon>Fictibacillus</taxon>
    </lineage>
</organism>
<feature type="transmembrane region" description="Helical" evidence="12">
    <location>
        <begin position="93"/>
        <end position="120"/>
    </location>
</feature>
<evidence type="ECO:0000256" key="6">
    <source>
        <dbReference type="ARBA" id="ARBA00022692"/>
    </source>
</evidence>
<evidence type="ECO:0000313" key="15">
    <source>
        <dbReference type="Proteomes" id="UP001596549"/>
    </source>
</evidence>
<feature type="transmembrane region" description="Helical" evidence="12">
    <location>
        <begin position="189"/>
        <end position="215"/>
    </location>
</feature>
<evidence type="ECO:0000256" key="2">
    <source>
        <dbReference type="ARBA" id="ARBA00010690"/>
    </source>
</evidence>
<comment type="function">
    <text evidence="12">Required for formation of the rod structure in the basal body of the flagellar apparatus. Together with FliI and FliH, may constitute the export apparatus of flagellin.</text>
</comment>
<feature type="transmembrane region" description="Helical" evidence="12">
    <location>
        <begin position="153"/>
        <end position="169"/>
    </location>
</feature>
<evidence type="ECO:0000256" key="9">
    <source>
        <dbReference type="ARBA" id="ARBA00022989"/>
    </source>
</evidence>
<keyword evidence="14" id="KW-0969">Cilium</keyword>
<comment type="subcellular location">
    <subcellularLocation>
        <location evidence="1">Cell membrane</location>
        <topology evidence="1">Multi-pass membrane protein</topology>
    </subcellularLocation>
</comment>
<dbReference type="RefSeq" id="WP_379749503.1">
    <property type="nucleotide sequence ID" value="NZ_JBHTCP010000016.1"/>
</dbReference>
<keyword evidence="14" id="KW-0966">Cell projection</keyword>
<feature type="compositionally biased region" description="Basic and acidic residues" evidence="13">
    <location>
        <begin position="12"/>
        <end position="27"/>
    </location>
</feature>
<reference evidence="15" key="1">
    <citation type="journal article" date="2019" name="Int. J. Syst. Evol. Microbiol.">
        <title>The Global Catalogue of Microorganisms (GCM) 10K type strain sequencing project: providing services to taxonomists for standard genome sequencing and annotation.</title>
        <authorList>
            <consortium name="The Broad Institute Genomics Platform"/>
            <consortium name="The Broad Institute Genome Sequencing Center for Infectious Disease"/>
            <person name="Wu L."/>
            <person name="Ma J."/>
        </authorList>
    </citation>
    <scope>NUCLEOTIDE SEQUENCE [LARGE SCALE GENOMIC DNA]</scope>
    <source>
        <strain evidence="15">NBRC 106396</strain>
    </source>
</reference>
<feature type="region of interest" description="Disordered" evidence="13">
    <location>
        <begin position="1"/>
        <end position="31"/>
    </location>
</feature>
<gene>
    <name evidence="12 14" type="primary">flhB</name>
    <name evidence="14" type="ORF">ACFQPF_10870</name>
</gene>
<dbReference type="Gene3D" id="6.10.250.2080">
    <property type="match status" value="1"/>
</dbReference>
<keyword evidence="4 12" id="KW-0813">Transport</keyword>
<comment type="similarity">
    <text evidence="2 12">Belongs to the type III secretion exporter family.</text>
</comment>
<feature type="transmembrane region" description="Helical" evidence="12">
    <location>
        <begin position="37"/>
        <end position="58"/>
    </location>
</feature>
<evidence type="ECO:0000256" key="10">
    <source>
        <dbReference type="ARBA" id="ARBA00023136"/>
    </source>
</evidence>
<sequence length="362" mass="40677">MMRMNLQYFSQEKTEKATPKKRDDSRKKGQTAKSADVNTAVILFASVLVLAFSGSWMWTKMLDVLRERLAEGLLADISADSVPLLFSDLVYEAAAIAAPMLGAAFIAAMISNYIQVGFLFSTEAVQMKLERLDPIQGFKRIYSVRALVEMTKSMLKIGFVGAVTFYFLYDARAEMGRFALVDLGSALSAAADLAMKMLFAASIVLLFLSLLDYMYQKFDFEKNIRMSKQDIKDEYKKSEGDPKIKSKIKEKQRQMAMRRMMQDVPKADVIITNPTHFAIALKYDGSEMDAPFIVAKGMDLIALRIKEIAKENEVVMVENKPLARTLYSRAEIGDRIPEDLFKAVAEILAYVYSVKKKATAGK</sequence>
<keyword evidence="11 12" id="KW-1006">Bacterial flagellum protein export</keyword>
<proteinExistence type="inferred from homology"/>
<evidence type="ECO:0000256" key="13">
    <source>
        <dbReference type="SAM" id="MobiDB-lite"/>
    </source>
</evidence>
<evidence type="ECO:0000313" key="14">
    <source>
        <dbReference type="EMBL" id="MFC7372187.1"/>
    </source>
</evidence>
<keyword evidence="15" id="KW-1185">Reference proteome</keyword>
<protein>
    <recommendedName>
        <fullName evidence="3 12">Flagellar biosynthetic protein FlhB</fullName>
    </recommendedName>
</protein>
<name>A0ABW2NS48_9BACL</name>
<evidence type="ECO:0000256" key="8">
    <source>
        <dbReference type="ARBA" id="ARBA00022927"/>
    </source>
</evidence>
<dbReference type="PANTHER" id="PTHR30531">
    <property type="entry name" value="FLAGELLAR BIOSYNTHETIC PROTEIN FLHB"/>
    <property type="match status" value="1"/>
</dbReference>
<dbReference type="InterPro" id="IPR006136">
    <property type="entry name" value="FlhB"/>
</dbReference>
<evidence type="ECO:0000256" key="5">
    <source>
        <dbReference type="ARBA" id="ARBA00022475"/>
    </source>
</evidence>
<evidence type="ECO:0000256" key="4">
    <source>
        <dbReference type="ARBA" id="ARBA00022448"/>
    </source>
</evidence>
<accession>A0ABW2NS48</accession>
<dbReference type="InterPro" id="IPR006135">
    <property type="entry name" value="T3SS_substrate_exporter"/>
</dbReference>
<keyword evidence="8 12" id="KW-0653">Protein transport</keyword>
<dbReference type="PRINTS" id="PR00950">
    <property type="entry name" value="TYPE3IMSPROT"/>
</dbReference>
<dbReference type="SUPFAM" id="SSF160544">
    <property type="entry name" value="EscU C-terminal domain-like"/>
    <property type="match status" value="1"/>
</dbReference>
<keyword evidence="7 12" id="KW-1005">Bacterial flagellum biogenesis</keyword>
<keyword evidence="14" id="KW-0282">Flagellum</keyword>
<dbReference type="Pfam" id="PF01312">
    <property type="entry name" value="Bac_export_2"/>
    <property type="match status" value="1"/>
</dbReference>
<keyword evidence="10 12" id="KW-0472">Membrane</keyword>
<keyword evidence="5 12" id="KW-1003">Cell membrane</keyword>
<dbReference type="Gene3D" id="3.40.1690.10">
    <property type="entry name" value="secretion proteins EscU"/>
    <property type="match status" value="1"/>
</dbReference>
<evidence type="ECO:0000256" key="7">
    <source>
        <dbReference type="ARBA" id="ARBA00022795"/>
    </source>
</evidence>
<evidence type="ECO:0000256" key="12">
    <source>
        <dbReference type="RuleBase" id="RU364091"/>
    </source>
</evidence>
<dbReference type="Proteomes" id="UP001596549">
    <property type="component" value="Unassembled WGS sequence"/>
</dbReference>
<comment type="caution">
    <text evidence="14">The sequence shown here is derived from an EMBL/GenBank/DDBJ whole genome shotgun (WGS) entry which is preliminary data.</text>
</comment>
<dbReference type="EMBL" id="JBHTCP010000016">
    <property type="protein sequence ID" value="MFC7372187.1"/>
    <property type="molecule type" value="Genomic_DNA"/>
</dbReference>
<dbReference type="NCBIfam" id="TIGR00328">
    <property type="entry name" value="flhB"/>
    <property type="match status" value="1"/>
</dbReference>
<dbReference type="PANTHER" id="PTHR30531:SF12">
    <property type="entry name" value="FLAGELLAR BIOSYNTHETIC PROTEIN FLHB"/>
    <property type="match status" value="1"/>
</dbReference>
<keyword evidence="9 12" id="KW-1133">Transmembrane helix</keyword>
<evidence type="ECO:0000256" key="3">
    <source>
        <dbReference type="ARBA" id="ARBA00021622"/>
    </source>
</evidence>